<dbReference type="Gene3D" id="3.30.70.2920">
    <property type="match status" value="1"/>
</dbReference>
<organism evidence="1 2">
    <name type="scientific">Acinetobacter seifertii</name>
    <dbReference type="NCBI Taxonomy" id="1530123"/>
    <lineage>
        <taxon>Bacteria</taxon>
        <taxon>Pseudomonadati</taxon>
        <taxon>Pseudomonadota</taxon>
        <taxon>Gammaproteobacteria</taxon>
        <taxon>Moraxellales</taxon>
        <taxon>Moraxellaceae</taxon>
        <taxon>Acinetobacter</taxon>
        <taxon>Acinetobacter calcoaceticus/baumannii complex</taxon>
    </lineage>
</organism>
<protein>
    <submittedName>
        <fullName evidence="1">Uncharacterized protein</fullName>
    </submittedName>
</protein>
<sequence length="104" mass="11934">MSIHIHAYSAFTKEETDKINQIIKFEFPSYFNYDFIIYEADDLNGYEKEIAVEDVGIPASFKADFLISLNNKSATSNIFKVALIIKERFGSENIILMQNGDVRI</sequence>
<reference evidence="2" key="1">
    <citation type="submission" date="2020-09" db="EMBL/GenBank/DDBJ databases">
        <title>Clinical and molecular characterization of Acinetobacter seifertii in Taiwan.</title>
        <authorList>
            <person name="Li L.-H."/>
            <person name="Yang Y.-S."/>
            <person name="Sun J.-R."/>
            <person name="Huang T.-W."/>
            <person name="Huang W.-C."/>
            <person name="Wang Y.-C."/>
            <person name="Kuo T.-H."/>
            <person name="Kuo S.-C."/>
            <person name="Chen T.-L."/>
        </authorList>
    </citation>
    <scope>NUCLEOTIDE SEQUENCE [LARGE SCALE GENOMIC DNA]</scope>
    <source>
        <strain evidence="2">AS39</strain>
    </source>
</reference>
<dbReference type="AlphaFoldDB" id="A0A7H2V4E2"/>
<reference evidence="1 2" key="2">
    <citation type="submission" date="2020-09" db="EMBL/GenBank/DDBJ databases">
        <authorList>
            <person name="Chen F.-J."/>
            <person name="Lee Y.-T."/>
        </authorList>
    </citation>
    <scope>NUCLEOTIDE SEQUENCE [LARGE SCALE GENOMIC DNA]</scope>
    <source>
        <strain evidence="1 2">AS39</strain>
    </source>
</reference>
<dbReference type="EMBL" id="CP061646">
    <property type="protein sequence ID" value="QNX71225.1"/>
    <property type="molecule type" value="Genomic_DNA"/>
</dbReference>
<dbReference type="Proteomes" id="UP000516666">
    <property type="component" value="Chromosome"/>
</dbReference>
<evidence type="ECO:0000313" key="2">
    <source>
        <dbReference type="Proteomes" id="UP000516666"/>
    </source>
</evidence>
<name>A0A7H2V4E2_9GAMM</name>
<accession>A0A7H2V4E2</accession>
<evidence type="ECO:0000313" key="1">
    <source>
        <dbReference type="EMBL" id="QNX71225.1"/>
    </source>
</evidence>
<dbReference type="InterPro" id="IPR053759">
    <property type="entry name" value="CDI_Immunity_Comp"/>
</dbReference>
<gene>
    <name evidence="1" type="ORF">IC776_12150</name>
</gene>
<dbReference type="RefSeq" id="WP_191011901.1">
    <property type="nucleotide sequence ID" value="NZ_CP061646.1"/>
</dbReference>
<proteinExistence type="predicted"/>